<evidence type="ECO:0000313" key="11">
    <source>
        <dbReference type="Proteomes" id="UP001054252"/>
    </source>
</evidence>
<evidence type="ECO:0000256" key="3">
    <source>
        <dbReference type="ARBA" id="ARBA00022821"/>
    </source>
</evidence>
<name>A0AAV5M7U1_9ROSI</name>
<evidence type="ECO:0000256" key="4">
    <source>
        <dbReference type="ARBA" id="ARBA00022840"/>
    </source>
</evidence>
<dbReference type="Pfam" id="PF18052">
    <property type="entry name" value="Rx_N"/>
    <property type="match status" value="1"/>
</dbReference>
<keyword evidence="5" id="KW-0175">Coiled coil</keyword>
<gene>
    <name evidence="10" type="ORF">SLEP1_g52933</name>
</gene>
<evidence type="ECO:0000259" key="8">
    <source>
        <dbReference type="Pfam" id="PF18052"/>
    </source>
</evidence>
<keyword evidence="4" id="KW-0067">ATP-binding</keyword>
<dbReference type="Proteomes" id="UP001054252">
    <property type="component" value="Unassembled WGS sequence"/>
</dbReference>
<keyword evidence="2" id="KW-0547">Nucleotide-binding</keyword>
<dbReference type="Pfam" id="PF23559">
    <property type="entry name" value="WHD_DRP"/>
    <property type="match status" value="1"/>
</dbReference>
<dbReference type="GO" id="GO:0051707">
    <property type="term" value="P:response to other organism"/>
    <property type="evidence" value="ECO:0007669"/>
    <property type="project" value="UniProtKB-ARBA"/>
</dbReference>
<dbReference type="Gene3D" id="1.10.10.10">
    <property type="entry name" value="Winged helix-like DNA-binding domain superfamily/Winged helix DNA-binding domain"/>
    <property type="match status" value="1"/>
</dbReference>
<evidence type="ECO:0000256" key="5">
    <source>
        <dbReference type="SAM" id="Coils"/>
    </source>
</evidence>
<evidence type="ECO:0000256" key="1">
    <source>
        <dbReference type="ARBA" id="ARBA00022737"/>
    </source>
</evidence>
<keyword evidence="11" id="KW-1185">Reference proteome</keyword>
<dbReference type="Gene3D" id="3.40.50.300">
    <property type="entry name" value="P-loop containing nucleotide triphosphate hydrolases"/>
    <property type="match status" value="1"/>
</dbReference>
<reference evidence="10 11" key="1">
    <citation type="journal article" date="2021" name="Commun. Biol.">
        <title>The genome of Shorea leprosula (Dipterocarpaceae) highlights the ecological relevance of drought in aseasonal tropical rainforests.</title>
        <authorList>
            <person name="Ng K.K.S."/>
            <person name="Kobayashi M.J."/>
            <person name="Fawcett J.A."/>
            <person name="Hatakeyama M."/>
            <person name="Paape T."/>
            <person name="Ng C.H."/>
            <person name="Ang C.C."/>
            <person name="Tnah L.H."/>
            <person name="Lee C.T."/>
            <person name="Nishiyama T."/>
            <person name="Sese J."/>
            <person name="O'Brien M.J."/>
            <person name="Copetti D."/>
            <person name="Mohd Noor M.I."/>
            <person name="Ong R.C."/>
            <person name="Putra M."/>
            <person name="Sireger I.Z."/>
            <person name="Indrioko S."/>
            <person name="Kosugi Y."/>
            <person name="Izuno A."/>
            <person name="Isagi Y."/>
            <person name="Lee S.L."/>
            <person name="Shimizu K.K."/>
        </authorList>
    </citation>
    <scope>NUCLEOTIDE SEQUENCE [LARGE SCALE GENOMIC DNA]</scope>
    <source>
        <strain evidence="10">214</strain>
    </source>
</reference>
<dbReference type="InterPro" id="IPR042197">
    <property type="entry name" value="Apaf_helical"/>
</dbReference>
<dbReference type="PRINTS" id="PR00364">
    <property type="entry name" value="DISEASERSIST"/>
</dbReference>
<feature type="domain" description="Disease resistance protein winged helix" evidence="9">
    <location>
        <begin position="432"/>
        <end position="504"/>
    </location>
</feature>
<evidence type="ECO:0000259" key="9">
    <source>
        <dbReference type="Pfam" id="PF23559"/>
    </source>
</evidence>
<dbReference type="InterPro" id="IPR002182">
    <property type="entry name" value="NB-ARC"/>
</dbReference>
<accession>A0AAV5M7U1</accession>
<dbReference type="InterPro" id="IPR058922">
    <property type="entry name" value="WHD_DRP"/>
</dbReference>
<comment type="caution">
    <text evidence="10">The sequence shown here is derived from an EMBL/GenBank/DDBJ whole genome shotgun (WGS) entry which is preliminary data.</text>
</comment>
<dbReference type="Gene3D" id="1.10.8.430">
    <property type="entry name" value="Helical domain of apoptotic protease-activating factors"/>
    <property type="match status" value="1"/>
</dbReference>
<dbReference type="InterPro" id="IPR041118">
    <property type="entry name" value="Rx_N"/>
</dbReference>
<dbReference type="GO" id="GO:0006952">
    <property type="term" value="P:defense response"/>
    <property type="evidence" value="ECO:0007669"/>
    <property type="project" value="UniProtKB-KW"/>
</dbReference>
<feature type="compositionally biased region" description="Acidic residues" evidence="6">
    <location>
        <begin position="856"/>
        <end position="868"/>
    </location>
</feature>
<feature type="domain" description="NB-ARC" evidence="7">
    <location>
        <begin position="279"/>
        <end position="345"/>
    </location>
</feature>
<proteinExistence type="predicted"/>
<dbReference type="InterPro" id="IPR036388">
    <property type="entry name" value="WH-like_DNA-bd_sf"/>
</dbReference>
<dbReference type="Pfam" id="PF00931">
    <property type="entry name" value="NB-ARC"/>
    <property type="match status" value="1"/>
</dbReference>
<dbReference type="FunFam" id="1.10.10.10:FF:000322">
    <property type="entry name" value="Probable disease resistance protein At1g63360"/>
    <property type="match status" value="1"/>
</dbReference>
<dbReference type="GO" id="GO:0043531">
    <property type="term" value="F:ADP binding"/>
    <property type="evidence" value="ECO:0007669"/>
    <property type="project" value="InterPro"/>
</dbReference>
<keyword evidence="3" id="KW-0611">Plant defense</keyword>
<dbReference type="PANTHER" id="PTHR36766">
    <property type="entry name" value="PLANT BROAD-SPECTRUM MILDEW RESISTANCE PROTEIN RPW8"/>
    <property type="match status" value="1"/>
</dbReference>
<feature type="coiled-coil region" evidence="5">
    <location>
        <begin position="126"/>
        <end position="165"/>
    </location>
</feature>
<dbReference type="SUPFAM" id="SSF52540">
    <property type="entry name" value="P-loop containing nucleoside triphosphate hydrolases"/>
    <property type="match status" value="1"/>
</dbReference>
<keyword evidence="1" id="KW-0677">Repeat</keyword>
<evidence type="ECO:0000259" key="7">
    <source>
        <dbReference type="Pfam" id="PF00931"/>
    </source>
</evidence>
<dbReference type="EMBL" id="BPVZ01000199">
    <property type="protein sequence ID" value="GKV45906.1"/>
    <property type="molecule type" value="Genomic_DNA"/>
</dbReference>
<evidence type="ECO:0000256" key="2">
    <source>
        <dbReference type="ARBA" id="ARBA00022741"/>
    </source>
</evidence>
<dbReference type="PANTHER" id="PTHR36766:SF70">
    <property type="entry name" value="DISEASE RESISTANCE PROTEIN RGA4"/>
    <property type="match status" value="1"/>
</dbReference>
<protein>
    <submittedName>
        <fullName evidence="10">Uncharacterized protein</fullName>
    </submittedName>
</protein>
<feature type="domain" description="Disease resistance N-terminal" evidence="8">
    <location>
        <begin position="66"/>
        <end position="155"/>
    </location>
</feature>
<feature type="region of interest" description="Disordered" evidence="6">
    <location>
        <begin position="814"/>
        <end position="868"/>
    </location>
</feature>
<dbReference type="AlphaFoldDB" id="A0AAV5M7U1"/>
<dbReference type="Gene3D" id="1.20.5.4130">
    <property type="match status" value="1"/>
</dbReference>
<evidence type="ECO:0000256" key="6">
    <source>
        <dbReference type="SAM" id="MobiDB-lite"/>
    </source>
</evidence>
<dbReference type="GO" id="GO:0005524">
    <property type="term" value="F:ATP binding"/>
    <property type="evidence" value="ECO:0007669"/>
    <property type="project" value="UniProtKB-KW"/>
</dbReference>
<feature type="compositionally biased region" description="Polar residues" evidence="6">
    <location>
        <begin position="827"/>
        <end position="836"/>
    </location>
</feature>
<dbReference type="InterPro" id="IPR032675">
    <property type="entry name" value="LRR_dom_sf"/>
</dbReference>
<dbReference type="SUPFAM" id="SSF52058">
    <property type="entry name" value="L domain-like"/>
    <property type="match status" value="1"/>
</dbReference>
<evidence type="ECO:0000313" key="10">
    <source>
        <dbReference type="EMBL" id="GKV45906.1"/>
    </source>
</evidence>
<feature type="compositionally biased region" description="Polar residues" evidence="6">
    <location>
        <begin position="845"/>
        <end position="854"/>
    </location>
</feature>
<organism evidence="10 11">
    <name type="scientific">Rubroshorea leprosula</name>
    <dbReference type="NCBI Taxonomy" id="152421"/>
    <lineage>
        <taxon>Eukaryota</taxon>
        <taxon>Viridiplantae</taxon>
        <taxon>Streptophyta</taxon>
        <taxon>Embryophyta</taxon>
        <taxon>Tracheophyta</taxon>
        <taxon>Spermatophyta</taxon>
        <taxon>Magnoliopsida</taxon>
        <taxon>eudicotyledons</taxon>
        <taxon>Gunneridae</taxon>
        <taxon>Pentapetalae</taxon>
        <taxon>rosids</taxon>
        <taxon>malvids</taxon>
        <taxon>Malvales</taxon>
        <taxon>Dipterocarpaceae</taxon>
        <taxon>Rubroshorea</taxon>
    </lineage>
</organism>
<sequence>MLNMVRGVLQDAEQKKVTSHRDLKPWLEELRSIADEAEDKESQSPTISLLQTTTAAKMGDAILGTVVDITLSKVISVATEQLNLAVGFNFKHELKKFRVMLNMVRGVLQDAEQKKVTGHCDLKPWLEELRSIADEAENVMDAIAYENLKAKVAAQTDQNQMWRRKVGYFLTLSKSNPLIFRHRMAKWIKDLNSDLAQLNDWATGLGLQYRLSNNIPQHREHQQTDSSLGDPSQVVGREGDAQKIVQMLIDSSHDDQPLRVLSIVGLAGLGKTTLAKVVYDVWNEDRQKWEELKRLLQGIGKKVGNAVLVTTRNHNVASMMGSLLEIGQLNVDHCWSIIKQKAFGNSEFPSRLGHVGREIAKRCNGVPLVASVVGGTLCNNRNKYEWLSVKEKIGAWGSLEVDNYNAILHVSQLSFDRLPTLVLKQCFAFCSIFPKNFVMEKEMLIQLWMAEGFLQGLDSSIEMEDIGDQCFSYLLSCSFFQDVERDSCGSIITCKMHDLMHDLAKSVSKSETLILDNGSTNNFSNNIRHLNLIYGAGMATTHVRDVIQKQRTLFSNVGVFSNMLINSERLLQASSFYGAERLPQAHSFYGADIDDMIVNLKRLQVLSFRGANIDRLPALLGKLKHLNGLSSCTALEELTIEHCHDLISIPEELRSTPEEELCNLPRLKKVSITYISEELQEFPHLLLQPSLEELTLIGWKKLQHLPHRIQHLTALNTLWIQEFHELGALPDWLRNLSSLRSLRILFCKSLMQLPPMEAMRCLSKLDSLEISGCTELQLKCAKRSGSEWDKISHIPTIIIGWEWIQDRGASSERQSVTSHYDDDENQIAITPTSASANYDADEGQITMTSASASANYDDDDDDESQSTT</sequence>
<dbReference type="Gene3D" id="3.80.10.10">
    <property type="entry name" value="Ribonuclease Inhibitor"/>
    <property type="match status" value="1"/>
</dbReference>
<dbReference type="InterPro" id="IPR027417">
    <property type="entry name" value="P-loop_NTPase"/>
</dbReference>